<gene>
    <name evidence="3" type="ORF">BI350_08455</name>
</gene>
<dbReference type="GO" id="GO:0004113">
    <property type="term" value="F:2',3'-cyclic-nucleotide 3'-phosphodiesterase activity"/>
    <property type="evidence" value="ECO:0007669"/>
    <property type="project" value="InterPro"/>
</dbReference>
<keyword evidence="3" id="KW-0436">Ligase</keyword>
<dbReference type="RefSeq" id="WP_075527693.1">
    <property type="nucleotide sequence ID" value="NZ_CP017560.1"/>
</dbReference>
<keyword evidence="1 2" id="KW-0378">Hydrolase</keyword>
<dbReference type="GO" id="GO:0008664">
    <property type="term" value="F:RNA 2',3'-cyclic 3'-phosphodiesterase activity"/>
    <property type="evidence" value="ECO:0007669"/>
    <property type="project" value="UniProtKB-EC"/>
</dbReference>
<name>A0A1D8JFS0_9BACL</name>
<dbReference type="HAMAP" id="MF_01940">
    <property type="entry name" value="RNA_CPDase"/>
    <property type="match status" value="1"/>
</dbReference>
<dbReference type="GO" id="GO:0016874">
    <property type="term" value="F:ligase activity"/>
    <property type="evidence" value="ECO:0007669"/>
    <property type="project" value="UniProtKB-KW"/>
</dbReference>
<comment type="similarity">
    <text evidence="2">Belongs to the 2H phosphoesterase superfamily. ThpR family.</text>
</comment>
<dbReference type="InterPro" id="IPR009097">
    <property type="entry name" value="Cyclic_Pdiesterase"/>
</dbReference>
<keyword evidence="4" id="KW-1185">Reference proteome</keyword>
<evidence type="ECO:0000256" key="1">
    <source>
        <dbReference type="ARBA" id="ARBA00022801"/>
    </source>
</evidence>
<dbReference type="PANTHER" id="PTHR35561:SF1">
    <property type="entry name" value="RNA 2',3'-CYCLIC PHOSPHODIESTERASE"/>
    <property type="match status" value="1"/>
</dbReference>
<accession>A0A1D8JFS0</accession>
<dbReference type="PANTHER" id="PTHR35561">
    <property type="entry name" value="RNA 2',3'-CYCLIC PHOSPHODIESTERASE"/>
    <property type="match status" value="1"/>
</dbReference>
<feature type="active site" description="Proton acceptor" evidence="2">
    <location>
        <position position="128"/>
    </location>
</feature>
<dbReference type="Proteomes" id="UP000185746">
    <property type="component" value="Chromosome"/>
</dbReference>
<protein>
    <recommendedName>
        <fullName evidence="2">RNA 2',3'-cyclic phosphodiesterase</fullName>
        <shortName evidence="2">RNA 2',3'-CPDase</shortName>
        <ecNumber evidence="2">3.1.4.58</ecNumber>
    </recommendedName>
</protein>
<dbReference type="SUPFAM" id="SSF55144">
    <property type="entry name" value="LigT-like"/>
    <property type="match status" value="1"/>
</dbReference>
<dbReference type="InterPro" id="IPR004175">
    <property type="entry name" value="RNA_CPDase"/>
</dbReference>
<reference evidence="3 4" key="1">
    <citation type="submission" date="2016-09" db="EMBL/GenBank/DDBJ databases">
        <title>Complete genome sequence of the Lysinibacillus sphaericus LMG 22257, a specie of Bacillus with ureolytic activity that can effectively biodeposit calcium carbonate.</title>
        <authorList>
            <person name="Yan W."/>
        </authorList>
    </citation>
    <scope>NUCLEOTIDE SEQUENCE [LARGE SCALE GENOMIC DNA]</scope>
    <source>
        <strain evidence="3 4">LMG 22257</strain>
    </source>
</reference>
<dbReference type="AlphaFoldDB" id="A0A1D8JFS0"/>
<dbReference type="Gene3D" id="3.90.1140.10">
    <property type="entry name" value="Cyclic phosphodiesterase"/>
    <property type="match status" value="1"/>
</dbReference>
<organism evidence="3 4">
    <name type="scientific">Sporosarcina ureilytica</name>
    <dbReference type="NCBI Taxonomy" id="298596"/>
    <lineage>
        <taxon>Bacteria</taxon>
        <taxon>Bacillati</taxon>
        <taxon>Bacillota</taxon>
        <taxon>Bacilli</taxon>
        <taxon>Bacillales</taxon>
        <taxon>Caryophanaceae</taxon>
        <taxon>Sporosarcina</taxon>
    </lineage>
</organism>
<evidence type="ECO:0000313" key="4">
    <source>
        <dbReference type="Proteomes" id="UP000185746"/>
    </source>
</evidence>
<feature type="short sequence motif" description="HXTX 1" evidence="2">
    <location>
        <begin position="42"/>
        <end position="45"/>
    </location>
</feature>
<dbReference type="KEGG" id="surl:BI350_08455"/>
<feature type="short sequence motif" description="HXTX 2" evidence="2">
    <location>
        <begin position="128"/>
        <end position="131"/>
    </location>
</feature>
<dbReference type="Pfam" id="PF13563">
    <property type="entry name" value="2_5_RNA_ligase2"/>
    <property type="match status" value="1"/>
</dbReference>
<comment type="catalytic activity">
    <reaction evidence="2">
        <text>a 3'-end 2',3'-cyclophospho-ribonucleotide-RNA + H2O = a 3'-end 2'-phospho-ribonucleotide-RNA + H(+)</text>
        <dbReference type="Rhea" id="RHEA:11828"/>
        <dbReference type="Rhea" id="RHEA-COMP:10464"/>
        <dbReference type="Rhea" id="RHEA-COMP:17353"/>
        <dbReference type="ChEBI" id="CHEBI:15377"/>
        <dbReference type="ChEBI" id="CHEBI:15378"/>
        <dbReference type="ChEBI" id="CHEBI:83064"/>
        <dbReference type="ChEBI" id="CHEBI:173113"/>
        <dbReference type="EC" id="3.1.4.58"/>
    </reaction>
</comment>
<dbReference type="EC" id="3.1.4.58" evidence="2"/>
<proteinExistence type="inferred from homology"/>
<comment type="function">
    <text evidence="2">Hydrolyzes RNA 2',3'-cyclic phosphodiester to an RNA 2'-phosphomonoester.</text>
</comment>
<evidence type="ECO:0000313" key="3">
    <source>
        <dbReference type="EMBL" id="AOV07560.1"/>
    </source>
</evidence>
<feature type="active site" description="Proton donor" evidence="2">
    <location>
        <position position="42"/>
    </location>
</feature>
<sequence length="182" mass="20825">MKRHYFIGIPIPAQVEEIADKFKKEYSLRRYYKVLTYRDDLHVTLLYLGAVEAQQLPFVKNQLAEIAKKTTSFSLSINGLSYFGSKSDPRVIYLAIDENLSLTHLQQKINASIPSLLGIPKTDRFVPHITIAKKRKTQENLDIEKQTITPIEVSVPSFSLFTIYPEKLPKYEAIATFSCLTL</sequence>
<evidence type="ECO:0000256" key="2">
    <source>
        <dbReference type="HAMAP-Rule" id="MF_01940"/>
    </source>
</evidence>
<dbReference type="EMBL" id="CP017560">
    <property type="protein sequence ID" value="AOV07560.1"/>
    <property type="molecule type" value="Genomic_DNA"/>
</dbReference>
<dbReference type="NCBIfam" id="TIGR02258">
    <property type="entry name" value="2_5_ligase"/>
    <property type="match status" value="1"/>
</dbReference>